<dbReference type="PRINTS" id="PR00421">
    <property type="entry name" value="THIOREDOXIN"/>
</dbReference>
<dbReference type="InterPro" id="IPR036249">
    <property type="entry name" value="Thioredoxin-like_sf"/>
</dbReference>
<dbReference type="PANTHER" id="PTHR45663:SF11">
    <property type="entry name" value="GEO12009P1"/>
    <property type="match status" value="1"/>
</dbReference>
<dbReference type="NCBIfam" id="TIGR01068">
    <property type="entry name" value="thioredoxin"/>
    <property type="match status" value="1"/>
</dbReference>
<dbReference type="AlphaFoldDB" id="A0A8J7DLV2"/>
<dbReference type="InterPro" id="IPR013766">
    <property type="entry name" value="Thioredoxin_domain"/>
</dbReference>
<keyword evidence="12" id="KW-1185">Reference proteome</keyword>
<dbReference type="GO" id="GO:0005737">
    <property type="term" value="C:cytoplasm"/>
    <property type="evidence" value="ECO:0007669"/>
    <property type="project" value="TreeGrafter"/>
</dbReference>
<dbReference type="PROSITE" id="PS00194">
    <property type="entry name" value="THIOREDOXIN_1"/>
    <property type="match status" value="1"/>
</dbReference>
<evidence type="ECO:0000256" key="9">
    <source>
        <dbReference type="PIRSR" id="PIRSR000077-4"/>
    </source>
</evidence>
<evidence type="ECO:0000256" key="4">
    <source>
        <dbReference type="ARBA" id="ARBA00023157"/>
    </source>
</evidence>
<evidence type="ECO:0000256" key="8">
    <source>
        <dbReference type="PIRSR" id="PIRSR000077-1"/>
    </source>
</evidence>
<dbReference type="PROSITE" id="PS51352">
    <property type="entry name" value="THIOREDOXIN_2"/>
    <property type="match status" value="1"/>
</dbReference>
<dbReference type="SUPFAM" id="SSF52833">
    <property type="entry name" value="Thioredoxin-like"/>
    <property type="match status" value="1"/>
</dbReference>
<dbReference type="Proteomes" id="UP000636505">
    <property type="component" value="Unassembled WGS sequence"/>
</dbReference>
<dbReference type="PANTHER" id="PTHR45663">
    <property type="entry name" value="GEO12009P1"/>
    <property type="match status" value="1"/>
</dbReference>
<evidence type="ECO:0000256" key="7">
    <source>
        <dbReference type="PIRNR" id="PIRNR000077"/>
    </source>
</evidence>
<dbReference type="GO" id="GO:0015035">
    <property type="term" value="F:protein-disulfide reductase activity"/>
    <property type="evidence" value="ECO:0007669"/>
    <property type="project" value="UniProtKB-UniRule"/>
</dbReference>
<dbReference type="InterPro" id="IPR005746">
    <property type="entry name" value="Thioredoxin"/>
</dbReference>
<sequence>MAAAYIQNEGEFDELLSSESLLVIDCTAAWCGPCKLVAPLIDQLADEYSDRAKVLKLDLDANREIANRYQIRSIPAVMFFKQGEVAETLVGKKSYEEYVEVLTKYLA</sequence>
<comment type="similarity">
    <text evidence="1 7">Belongs to the thioredoxin family.</text>
</comment>
<accession>A0A8J7DLV2</accession>
<evidence type="ECO:0000256" key="1">
    <source>
        <dbReference type="ARBA" id="ARBA00008987"/>
    </source>
</evidence>
<dbReference type="Pfam" id="PF00085">
    <property type="entry name" value="Thioredoxin"/>
    <property type="match status" value="1"/>
</dbReference>
<dbReference type="InterPro" id="IPR017937">
    <property type="entry name" value="Thioredoxin_CS"/>
</dbReference>
<evidence type="ECO:0000256" key="5">
    <source>
        <dbReference type="ARBA" id="ARBA00023284"/>
    </source>
</evidence>
<dbReference type="EMBL" id="JADEXG010000021">
    <property type="protein sequence ID" value="MBE9077766.1"/>
    <property type="molecule type" value="Genomic_DNA"/>
</dbReference>
<comment type="caution">
    <text evidence="11">The sequence shown here is derived from an EMBL/GenBank/DDBJ whole genome shotgun (WGS) entry which is preliminary data.</text>
</comment>
<evidence type="ECO:0000313" key="12">
    <source>
        <dbReference type="Proteomes" id="UP000636505"/>
    </source>
</evidence>
<feature type="site" description="Deprotonates C-terminal active site Cys" evidence="8">
    <location>
        <position position="25"/>
    </location>
</feature>
<name>A0A8J7DLV2_9CYAN</name>
<evidence type="ECO:0000256" key="3">
    <source>
        <dbReference type="ARBA" id="ARBA00022982"/>
    </source>
</evidence>
<reference evidence="11" key="1">
    <citation type="submission" date="2020-10" db="EMBL/GenBank/DDBJ databases">
        <authorList>
            <person name="Castelo-Branco R."/>
            <person name="Eusebio N."/>
            <person name="Adriana R."/>
            <person name="Vieira A."/>
            <person name="Brugerolle De Fraissinette N."/>
            <person name="Rezende De Castro R."/>
            <person name="Schneider M.P."/>
            <person name="Vasconcelos V."/>
            <person name="Leao P.N."/>
        </authorList>
    </citation>
    <scope>NUCLEOTIDE SEQUENCE</scope>
    <source>
        <strain evidence="11">LEGE 07310</strain>
    </source>
</reference>
<keyword evidence="3" id="KW-0249">Electron transport</keyword>
<dbReference type="CDD" id="cd02947">
    <property type="entry name" value="TRX_family"/>
    <property type="match status" value="1"/>
</dbReference>
<keyword evidence="2" id="KW-0813">Transport</keyword>
<feature type="site" description="Contributes to redox potential value" evidence="8">
    <location>
        <position position="32"/>
    </location>
</feature>
<gene>
    <name evidence="11" type="primary">trxA</name>
    <name evidence="11" type="ORF">IQ241_10750</name>
</gene>
<evidence type="ECO:0000313" key="11">
    <source>
        <dbReference type="EMBL" id="MBE9077766.1"/>
    </source>
</evidence>
<evidence type="ECO:0000256" key="2">
    <source>
        <dbReference type="ARBA" id="ARBA00022448"/>
    </source>
</evidence>
<evidence type="ECO:0000259" key="10">
    <source>
        <dbReference type="PROSITE" id="PS51352"/>
    </source>
</evidence>
<feature type="site" description="Contributes to redox potential value" evidence="8">
    <location>
        <position position="33"/>
    </location>
</feature>
<feature type="active site" description="Nucleophile" evidence="8">
    <location>
        <position position="34"/>
    </location>
</feature>
<dbReference type="FunFam" id="3.40.30.10:FF:000001">
    <property type="entry name" value="Thioredoxin"/>
    <property type="match status" value="1"/>
</dbReference>
<organism evidence="11 12">
    <name type="scientific">Vasconcelosia minhoensis LEGE 07310</name>
    <dbReference type="NCBI Taxonomy" id="915328"/>
    <lineage>
        <taxon>Bacteria</taxon>
        <taxon>Bacillati</taxon>
        <taxon>Cyanobacteriota</taxon>
        <taxon>Cyanophyceae</taxon>
        <taxon>Nodosilineales</taxon>
        <taxon>Cymatolegaceae</taxon>
        <taxon>Vasconcelosia</taxon>
        <taxon>Vasconcelosia minhoensis</taxon>
    </lineage>
</organism>
<protein>
    <recommendedName>
        <fullName evidence="6 7">Thioredoxin</fullName>
    </recommendedName>
</protein>
<dbReference type="PIRSF" id="PIRSF000077">
    <property type="entry name" value="Thioredoxin"/>
    <property type="match status" value="1"/>
</dbReference>
<feature type="disulfide bond" description="Redox-active" evidence="9">
    <location>
        <begin position="31"/>
        <end position="34"/>
    </location>
</feature>
<proteinExistence type="inferred from homology"/>
<keyword evidence="5 9" id="KW-0676">Redox-active center</keyword>
<keyword evidence="4 9" id="KW-1015">Disulfide bond</keyword>
<evidence type="ECO:0000256" key="6">
    <source>
        <dbReference type="NCBIfam" id="TIGR01068"/>
    </source>
</evidence>
<feature type="active site" description="Nucleophile" evidence="8">
    <location>
        <position position="31"/>
    </location>
</feature>
<dbReference type="Gene3D" id="3.40.30.10">
    <property type="entry name" value="Glutaredoxin"/>
    <property type="match status" value="1"/>
</dbReference>
<feature type="domain" description="Thioredoxin" evidence="10">
    <location>
        <begin position="1"/>
        <end position="107"/>
    </location>
</feature>
<dbReference type="RefSeq" id="WP_193906878.1">
    <property type="nucleotide sequence ID" value="NZ_JADEXG010000021.1"/>
</dbReference>